<dbReference type="CDD" id="cd02947">
    <property type="entry name" value="TRX_family"/>
    <property type="match status" value="1"/>
</dbReference>
<dbReference type="PRINTS" id="PR00421">
    <property type="entry name" value="THIOREDOXIN"/>
</dbReference>
<name>A0AAV9ISD1_CYACA</name>
<evidence type="ECO:0000256" key="1">
    <source>
        <dbReference type="ARBA" id="ARBA00023157"/>
    </source>
</evidence>
<dbReference type="InterPro" id="IPR013766">
    <property type="entry name" value="Thioredoxin_domain"/>
</dbReference>
<reference evidence="3 4" key="1">
    <citation type="submission" date="2022-07" db="EMBL/GenBank/DDBJ databases">
        <title>Genome-wide signatures of adaptation to extreme environments.</title>
        <authorList>
            <person name="Cho C.H."/>
            <person name="Yoon H.S."/>
        </authorList>
    </citation>
    <scope>NUCLEOTIDE SEQUENCE [LARGE SCALE GENOMIC DNA]</scope>
    <source>
        <strain evidence="3 4">DBV 063 E5</strain>
    </source>
</reference>
<dbReference type="Proteomes" id="UP001301350">
    <property type="component" value="Unassembled WGS sequence"/>
</dbReference>
<dbReference type="Gene3D" id="3.40.30.10">
    <property type="entry name" value="Glutaredoxin"/>
    <property type="match status" value="1"/>
</dbReference>
<feature type="domain" description="Thioredoxin" evidence="2">
    <location>
        <begin position="62"/>
        <end position="174"/>
    </location>
</feature>
<proteinExistence type="predicted"/>
<accession>A0AAV9ISD1</accession>
<dbReference type="Pfam" id="PF00085">
    <property type="entry name" value="Thioredoxin"/>
    <property type="match status" value="1"/>
</dbReference>
<comment type="caution">
    <text evidence="3">The sequence shown here is derived from an EMBL/GenBank/DDBJ whole genome shotgun (WGS) entry which is preliminary data.</text>
</comment>
<dbReference type="SUPFAM" id="SSF52833">
    <property type="entry name" value="Thioredoxin-like"/>
    <property type="match status" value="1"/>
</dbReference>
<keyword evidence="4" id="KW-1185">Reference proteome</keyword>
<sequence length="174" mass="19293">MRERQNCHRGGLASPATSAFVGVPVGFPFLSSSKRCAARSVRRPALSRSSVRLWRATSHHHASLRMAVQEIDSQEQLDKELGDAGDALVVIDFGTTWCGPCKLMDPKIETWSEQYANVRFLRVVGDKSRETSVIMKMAGIRSVPSFHFYKSGKRVHTVNGAKADEVIAGIESYR</sequence>
<evidence type="ECO:0000313" key="3">
    <source>
        <dbReference type="EMBL" id="KAK4535162.1"/>
    </source>
</evidence>
<evidence type="ECO:0000313" key="4">
    <source>
        <dbReference type="Proteomes" id="UP001301350"/>
    </source>
</evidence>
<organism evidence="3 4">
    <name type="scientific">Cyanidium caldarium</name>
    <name type="common">Red alga</name>
    <dbReference type="NCBI Taxonomy" id="2771"/>
    <lineage>
        <taxon>Eukaryota</taxon>
        <taxon>Rhodophyta</taxon>
        <taxon>Bangiophyceae</taxon>
        <taxon>Cyanidiales</taxon>
        <taxon>Cyanidiaceae</taxon>
        <taxon>Cyanidium</taxon>
    </lineage>
</organism>
<protein>
    <recommendedName>
        <fullName evidence="2">Thioredoxin domain-containing protein</fullName>
    </recommendedName>
</protein>
<evidence type="ECO:0000259" key="2">
    <source>
        <dbReference type="PROSITE" id="PS51352"/>
    </source>
</evidence>
<dbReference type="EMBL" id="JANCYW010000004">
    <property type="protein sequence ID" value="KAK4535162.1"/>
    <property type="molecule type" value="Genomic_DNA"/>
</dbReference>
<dbReference type="AlphaFoldDB" id="A0AAV9ISD1"/>
<dbReference type="PROSITE" id="PS51352">
    <property type="entry name" value="THIOREDOXIN_2"/>
    <property type="match status" value="1"/>
</dbReference>
<dbReference type="InterPro" id="IPR036249">
    <property type="entry name" value="Thioredoxin-like_sf"/>
</dbReference>
<keyword evidence="1" id="KW-1015">Disulfide bond</keyword>
<gene>
    <name evidence="3" type="ORF">CDCA_CDCA04G1187</name>
</gene>
<dbReference type="PANTHER" id="PTHR46115">
    <property type="entry name" value="THIOREDOXIN-LIKE PROTEIN 1"/>
    <property type="match status" value="1"/>
</dbReference>